<gene>
    <name evidence="6" type="ORF">BJ980_002269</name>
</gene>
<evidence type="ECO:0000259" key="5">
    <source>
        <dbReference type="PROSITE" id="PS50104"/>
    </source>
</evidence>
<dbReference type="InterPro" id="IPR035897">
    <property type="entry name" value="Toll_tir_struct_dom_sf"/>
</dbReference>
<organism evidence="6 7">
    <name type="scientific">Nocardioides daedukensis</name>
    <dbReference type="NCBI Taxonomy" id="634462"/>
    <lineage>
        <taxon>Bacteria</taxon>
        <taxon>Bacillati</taxon>
        <taxon>Actinomycetota</taxon>
        <taxon>Actinomycetes</taxon>
        <taxon>Propionibacteriales</taxon>
        <taxon>Nocardioidaceae</taxon>
        <taxon>Nocardioides</taxon>
    </lineage>
</organism>
<dbReference type="SUPFAM" id="SSF52200">
    <property type="entry name" value="Toll/Interleukin receptor TIR domain"/>
    <property type="match status" value="1"/>
</dbReference>
<feature type="domain" description="TIR" evidence="5">
    <location>
        <begin position="121"/>
        <end position="254"/>
    </location>
</feature>
<evidence type="ECO:0000256" key="1">
    <source>
        <dbReference type="ARBA" id="ARBA00011982"/>
    </source>
</evidence>
<dbReference type="GO" id="GO:0061809">
    <property type="term" value="F:NAD+ nucleosidase activity, cyclic ADP-ribose generating"/>
    <property type="evidence" value="ECO:0007669"/>
    <property type="project" value="UniProtKB-EC"/>
</dbReference>
<dbReference type="PANTHER" id="PTHR32009">
    <property type="entry name" value="TMV RESISTANCE PROTEIN N-LIKE"/>
    <property type="match status" value="1"/>
</dbReference>
<dbReference type="Gene3D" id="4.10.1210.10">
    <property type="entry name" value="Atu1913-like"/>
    <property type="match status" value="1"/>
</dbReference>
<protein>
    <recommendedName>
        <fullName evidence="1">ADP-ribosyl cyclase/cyclic ADP-ribose hydrolase</fullName>
        <ecNumber evidence="1">3.2.2.6</ecNumber>
    </recommendedName>
</protein>
<dbReference type="RefSeq" id="WP_179502405.1">
    <property type="nucleotide sequence ID" value="NZ_JACCAA010000001.1"/>
</dbReference>
<dbReference type="GO" id="GO:0007165">
    <property type="term" value="P:signal transduction"/>
    <property type="evidence" value="ECO:0007669"/>
    <property type="project" value="InterPro"/>
</dbReference>
<reference evidence="6 7" key="1">
    <citation type="submission" date="2020-07" db="EMBL/GenBank/DDBJ databases">
        <title>Sequencing the genomes of 1000 actinobacteria strains.</title>
        <authorList>
            <person name="Klenk H.-P."/>
        </authorList>
    </citation>
    <scope>NUCLEOTIDE SEQUENCE [LARGE SCALE GENOMIC DNA]</scope>
    <source>
        <strain evidence="6 7">DSM 23819</strain>
    </source>
</reference>
<dbReference type="EC" id="3.2.2.6" evidence="1"/>
<evidence type="ECO:0000256" key="3">
    <source>
        <dbReference type="ARBA" id="ARBA00023027"/>
    </source>
</evidence>
<evidence type="ECO:0000256" key="2">
    <source>
        <dbReference type="ARBA" id="ARBA00022801"/>
    </source>
</evidence>
<keyword evidence="3" id="KW-0520">NAD</keyword>
<dbReference type="PANTHER" id="PTHR32009:SF39">
    <property type="entry name" value="TIR DOMAIN-CONTAINING PROTEIN"/>
    <property type="match status" value="1"/>
</dbReference>
<dbReference type="SMART" id="SM00255">
    <property type="entry name" value="TIR"/>
    <property type="match status" value="1"/>
</dbReference>
<proteinExistence type="predicted"/>
<dbReference type="InterPro" id="IPR000157">
    <property type="entry name" value="TIR_dom"/>
</dbReference>
<dbReference type="SUPFAM" id="SSF141099">
    <property type="entry name" value="Atu1913-like"/>
    <property type="match status" value="1"/>
</dbReference>
<dbReference type="Pfam" id="PF13676">
    <property type="entry name" value="TIR_2"/>
    <property type="match status" value="1"/>
</dbReference>
<dbReference type="InterPro" id="IPR015073">
    <property type="entry name" value="DUF1883"/>
</dbReference>
<comment type="caution">
    <text evidence="6">The sequence shown here is derived from an EMBL/GenBank/DDBJ whole genome shotgun (WGS) entry which is preliminary data.</text>
</comment>
<sequence>MQHLYFDLKQQKKGAVAVVTLDKQANVRLMTASNYGALKSGRRFSFHGGRATKSPVRLPIPSNGHWFVVVDLGGLAGRVRASVAVQPPPPGMLAPIRDRGPINDVQVREPIEPDGDALGGQTWDVFISHASEDKEAVAVPLRNALVDLGISVWLDKTELTIGDSLRRKIDQGIRSSRFGIVVLSERFFDKGWTNHELDGLVTRTVAGEQTLLPIWHNLTCDQVRAYSPSLADKVALTTDTVAIEDMAEQIAGVVRGRGEDVA</sequence>
<dbReference type="EMBL" id="JACCAA010000001">
    <property type="protein sequence ID" value="NYG59346.1"/>
    <property type="molecule type" value="Genomic_DNA"/>
</dbReference>
<evidence type="ECO:0000256" key="4">
    <source>
        <dbReference type="ARBA" id="ARBA00047304"/>
    </source>
</evidence>
<dbReference type="Proteomes" id="UP000540656">
    <property type="component" value="Unassembled WGS sequence"/>
</dbReference>
<dbReference type="Gene3D" id="3.40.50.10140">
    <property type="entry name" value="Toll/interleukin-1 receptor homology (TIR) domain"/>
    <property type="match status" value="1"/>
</dbReference>
<evidence type="ECO:0000313" key="7">
    <source>
        <dbReference type="Proteomes" id="UP000540656"/>
    </source>
</evidence>
<comment type="catalytic activity">
    <reaction evidence="4">
        <text>NAD(+) + H2O = ADP-D-ribose + nicotinamide + H(+)</text>
        <dbReference type="Rhea" id="RHEA:16301"/>
        <dbReference type="ChEBI" id="CHEBI:15377"/>
        <dbReference type="ChEBI" id="CHEBI:15378"/>
        <dbReference type="ChEBI" id="CHEBI:17154"/>
        <dbReference type="ChEBI" id="CHEBI:57540"/>
        <dbReference type="ChEBI" id="CHEBI:57967"/>
        <dbReference type="EC" id="3.2.2.6"/>
    </reaction>
    <physiologicalReaction direction="left-to-right" evidence="4">
        <dbReference type="Rhea" id="RHEA:16302"/>
    </physiologicalReaction>
</comment>
<keyword evidence="2" id="KW-0378">Hydrolase</keyword>
<dbReference type="AlphaFoldDB" id="A0A7Y9RZ66"/>
<name>A0A7Y9RZ66_9ACTN</name>
<keyword evidence="7" id="KW-1185">Reference proteome</keyword>
<dbReference type="Pfam" id="PF08980">
    <property type="entry name" value="DUF1883"/>
    <property type="match status" value="1"/>
</dbReference>
<dbReference type="PROSITE" id="PS50104">
    <property type="entry name" value="TIR"/>
    <property type="match status" value="1"/>
</dbReference>
<accession>A0A7Y9RZ66</accession>
<dbReference type="InterPro" id="IPR036488">
    <property type="entry name" value="DUF1883-like_sf"/>
</dbReference>
<evidence type="ECO:0000313" key="6">
    <source>
        <dbReference type="EMBL" id="NYG59346.1"/>
    </source>
</evidence>